<organism evidence="2 3">
    <name type="scientific">Blyttiomyces helicus</name>
    <dbReference type="NCBI Taxonomy" id="388810"/>
    <lineage>
        <taxon>Eukaryota</taxon>
        <taxon>Fungi</taxon>
        <taxon>Fungi incertae sedis</taxon>
        <taxon>Chytridiomycota</taxon>
        <taxon>Chytridiomycota incertae sedis</taxon>
        <taxon>Chytridiomycetes</taxon>
        <taxon>Chytridiomycetes incertae sedis</taxon>
        <taxon>Blyttiomyces</taxon>
    </lineage>
</organism>
<evidence type="ECO:0000313" key="2">
    <source>
        <dbReference type="EMBL" id="RKO92576.1"/>
    </source>
</evidence>
<feature type="region of interest" description="Disordered" evidence="1">
    <location>
        <begin position="294"/>
        <end position="318"/>
    </location>
</feature>
<accession>A0A4P9WP60</accession>
<keyword evidence="3" id="KW-1185">Reference proteome</keyword>
<sequence length="461" mass="49967">MTKISDSQADTDAQLLVPLQPLEPNFSATTHYVSRPQDAARVYACIRRTQPQMAYFTMEGTAGGALFHTLLCSFFKCFLSEEVAPLMLSYLAGMYFCLQGNKKRGKGREGEEMLANGRNTFWEAYLHRLLLGNLHLVEPCAILTELLGVARLPAIFCLLLILPLMFRICPPPARPPLRGLHVCIPVAMSFLSPSAVLIARSLPQLAARSAKAAGQAGLQGNCLARKDGGSAYGAGCTNHDLAETRSRYPAKKNRPPAVQLGGETKWYVEAILKFCNYGPKLKGQLPCRQFSSSGAVGPAMKPSGNSKMTSSRPTPSTTDEVDIRMVRLLAHRPFVRLVLPPSATATPLAVAVVRSRGSRLRTLAVDGPVWRPPASIAALVRALPEGAPGIQNLSFGRLPVAWDALVGRCRGLQFVIAENVTTRAVISGLARRRGCIRVGSTSGTLGWRERSVMYAGIHSHR</sequence>
<protein>
    <submittedName>
        <fullName evidence="2">Uncharacterized protein</fullName>
    </submittedName>
</protein>
<dbReference type="Proteomes" id="UP000269721">
    <property type="component" value="Unassembled WGS sequence"/>
</dbReference>
<proteinExistence type="predicted"/>
<evidence type="ECO:0000256" key="1">
    <source>
        <dbReference type="SAM" id="MobiDB-lite"/>
    </source>
</evidence>
<gene>
    <name evidence="2" type="ORF">BDK51DRAFT_41227</name>
</gene>
<dbReference type="EMBL" id="KZ994580">
    <property type="protein sequence ID" value="RKO92576.1"/>
    <property type="molecule type" value="Genomic_DNA"/>
</dbReference>
<feature type="compositionally biased region" description="Polar residues" evidence="1">
    <location>
        <begin position="303"/>
        <end position="318"/>
    </location>
</feature>
<dbReference type="AlphaFoldDB" id="A0A4P9WP60"/>
<reference evidence="3" key="1">
    <citation type="journal article" date="2018" name="Nat. Microbiol.">
        <title>Leveraging single-cell genomics to expand the fungal tree of life.</title>
        <authorList>
            <person name="Ahrendt S.R."/>
            <person name="Quandt C.A."/>
            <person name="Ciobanu D."/>
            <person name="Clum A."/>
            <person name="Salamov A."/>
            <person name="Andreopoulos B."/>
            <person name="Cheng J.F."/>
            <person name="Woyke T."/>
            <person name="Pelin A."/>
            <person name="Henrissat B."/>
            <person name="Reynolds N.K."/>
            <person name="Benny G.L."/>
            <person name="Smith M.E."/>
            <person name="James T.Y."/>
            <person name="Grigoriev I.V."/>
        </authorList>
    </citation>
    <scope>NUCLEOTIDE SEQUENCE [LARGE SCALE GENOMIC DNA]</scope>
</reference>
<evidence type="ECO:0000313" key="3">
    <source>
        <dbReference type="Proteomes" id="UP000269721"/>
    </source>
</evidence>
<name>A0A4P9WP60_9FUNG</name>